<dbReference type="Proteomes" id="UP000617734">
    <property type="component" value="Unassembled WGS sequence"/>
</dbReference>
<dbReference type="AlphaFoldDB" id="A0A919KSA5"/>
<feature type="compositionally biased region" description="Polar residues" evidence="1">
    <location>
        <begin position="119"/>
        <end position="132"/>
    </location>
</feature>
<dbReference type="EMBL" id="BNBO01000014">
    <property type="protein sequence ID" value="GHH70467.1"/>
    <property type="molecule type" value="Genomic_DNA"/>
</dbReference>
<reference evidence="2" key="1">
    <citation type="journal article" date="2014" name="Int. J. Syst. Evol. Microbiol.">
        <title>Complete genome sequence of Corynebacterium casei LMG S-19264T (=DSM 44701T), isolated from a smear-ripened cheese.</title>
        <authorList>
            <consortium name="US DOE Joint Genome Institute (JGI-PGF)"/>
            <person name="Walter F."/>
            <person name="Albersmeier A."/>
            <person name="Kalinowski J."/>
            <person name="Ruckert C."/>
        </authorList>
    </citation>
    <scope>NUCLEOTIDE SEQUENCE</scope>
    <source>
        <strain evidence="2">JCM 4646</strain>
    </source>
</reference>
<dbReference type="GeneID" id="95358602"/>
<evidence type="ECO:0008006" key="4">
    <source>
        <dbReference type="Google" id="ProtNLM"/>
    </source>
</evidence>
<evidence type="ECO:0000313" key="2">
    <source>
        <dbReference type="EMBL" id="GHH70467.1"/>
    </source>
</evidence>
<dbReference type="RefSeq" id="WP_190211355.1">
    <property type="nucleotide sequence ID" value="NZ_BNBO01000014.1"/>
</dbReference>
<protein>
    <recommendedName>
        <fullName evidence="4">HNH nuclease domain-containing protein</fullName>
    </recommendedName>
</protein>
<gene>
    <name evidence="2" type="ORF">GCM10018781_30300</name>
</gene>
<accession>A0A919KSA5</accession>
<comment type="caution">
    <text evidence="2">The sequence shown here is derived from an EMBL/GenBank/DDBJ whole genome shotgun (WGS) entry which is preliminary data.</text>
</comment>
<proteinExistence type="predicted"/>
<sequence>MSHFTGQAHNRGRKFPSRFRPEEILVRRAEGLKRLPGSRIRQALSELGRAEVCEGCGIGPERQGRPLTLEVDHISGDRSDNRAENVRLLRPNCHATTDTCCGRNKNRRASSMKAGQVPPQRQMTVSTERQTP</sequence>
<evidence type="ECO:0000256" key="1">
    <source>
        <dbReference type="SAM" id="MobiDB-lite"/>
    </source>
</evidence>
<evidence type="ECO:0000313" key="3">
    <source>
        <dbReference type="Proteomes" id="UP000617734"/>
    </source>
</evidence>
<feature type="region of interest" description="Disordered" evidence="1">
    <location>
        <begin position="97"/>
        <end position="132"/>
    </location>
</feature>
<name>A0A919KSA5_9ACTN</name>
<reference evidence="2" key="2">
    <citation type="submission" date="2020-09" db="EMBL/GenBank/DDBJ databases">
        <authorList>
            <person name="Sun Q."/>
            <person name="Ohkuma M."/>
        </authorList>
    </citation>
    <scope>NUCLEOTIDE SEQUENCE</scope>
    <source>
        <strain evidence="2">JCM 4646</strain>
    </source>
</reference>
<organism evidence="2 3">
    <name type="scientific">Kitasatospora indigofera</name>
    <dbReference type="NCBI Taxonomy" id="67307"/>
    <lineage>
        <taxon>Bacteria</taxon>
        <taxon>Bacillati</taxon>
        <taxon>Actinomycetota</taxon>
        <taxon>Actinomycetes</taxon>
        <taxon>Kitasatosporales</taxon>
        <taxon>Streptomycetaceae</taxon>
        <taxon>Kitasatospora</taxon>
    </lineage>
</organism>
<keyword evidence="3" id="KW-1185">Reference proteome</keyword>